<dbReference type="SMART" id="SM00733">
    <property type="entry name" value="Mterf"/>
    <property type="match status" value="3"/>
</dbReference>
<comment type="similarity">
    <text evidence="1">Belongs to the mTERF family.</text>
</comment>
<evidence type="ECO:0000256" key="4">
    <source>
        <dbReference type="SAM" id="MobiDB-lite"/>
    </source>
</evidence>
<feature type="region of interest" description="Disordered" evidence="4">
    <location>
        <begin position="99"/>
        <end position="120"/>
    </location>
</feature>
<accession>A0A8J5L0I6</accession>
<feature type="compositionally biased region" description="Polar residues" evidence="4">
    <location>
        <begin position="1"/>
        <end position="18"/>
    </location>
</feature>
<evidence type="ECO:0000256" key="5">
    <source>
        <dbReference type="SAM" id="Phobius"/>
    </source>
</evidence>
<name>A0A8J5L0I6_ZINOF</name>
<dbReference type="EMBL" id="JACMSC010000012">
    <property type="protein sequence ID" value="KAG6496975.1"/>
    <property type="molecule type" value="Genomic_DNA"/>
</dbReference>
<dbReference type="PANTHER" id="PTHR13068">
    <property type="entry name" value="CGI-12 PROTEIN-RELATED"/>
    <property type="match status" value="1"/>
</dbReference>
<comment type="caution">
    <text evidence="6">The sequence shown here is derived from an EMBL/GenBank/DDBJ whole genome shotgun (WGS) entry which is preliminary data.</text>
</comment>
<gene>
    <name evidence="6" type="ORF">ZIOFF_044858</name>
</gene>
<dbReference type="GO" id="GO:0006353">
    <property type="term" value="P:DNA-templated transcription termination"/>
    <property type="evidence" value="ECO:0007669"/>
    <property type="project" value="UniProtKB-KW"/>
</dbReference>
<keyword evidence="5" id="KW-0812">Transmembrane</keyword>
<dbReference type="InterPro" id="IPR038538">
    <property type="entry name" value="MTERF_sf"/>
</dbReference>
<evidence type="ECO:0000313" key="6">
    <source>
        <dbReference type="EMBL" id="KAG6496975.1"/>
    </source>
</evidence>
<protein>
    <submittedName>
        <fullName evidence="6">Uncharacterized protein</fullName>
    </submittedName>
</protein>
<dbReference type="AlphaFoldDB" id="A0A8J5L0I6"/>
<proteinExistence type="inferred from homology"/>
<dbReference type="PANTHER" id="PTHR13068:SF113">
    <property type="entry name" value="TRANSCRIPTION TERMINATION FACTOR MTEF18, MITOCHONDRIAL"/>
    <property type="match status" value="1"/>
</dbReference>
<keyword evidence="2" id="KW-0806">Transcription termination</keyword>
<keyword evidence="7" id="KW-1185">Reference proteome</keyword>
<keyword evidence="3" id="KW-0809">Transit peptide</keyword>
<keyword evidence="5" id="KW-1133">Transmembrane helix</keyword>
<dbReference type="Pfam" id="PF02536">
    <property type="entry name" value="mTERF"/>
    <property type="match status" value="2"/>
</dbReference>
<feature type="transmembrane region" description="Helical" evidence="5">
    <location>
        <begin position="265"/>
        <end position="287"/>
    </location>
</feature>
<reference evidence="6 7" key="1">
    <citation type="submission" date="2020-08" db="EMBL/GenBank/DDBJ databases">
        <title>Plant Genome Project.</title>
        <authorList>
            <person name="Zhang R.-G."/>
        </authorList>
    </citation>
    <scope>NUCLEOTIDE SEQUENCE [LARGE SCALE GENOMIC DNA]</scope>
    <source>
        <tissue evidence="6">Rhizome</tissue>
    </source>
</reference>
<dbReference type="Gene3D" id="1.25.70.10">
    <property type="entry name" value="Transcription termination factor 3, mitochondrial"/>
    <property type="match status" value="2"/>
</dbReference>
<organism evidence="6 7">
    <name type="scientific">Zingiber officinale</name>
    <name type="common">Ginger</name>
    <name type="synonym">Amomum zingiber</name>
    <dbReference type="NCBI Taxonomy" id="94328"/>
    <lineage>
        <taxon>Eukaryota</taxon>
        <taxon>Viridiplantae</taxon>
        <taxon>Streptophyta</taxon>
        <taxon>Embryophyta</taxon>
        <taxon>Tracheophyta</taxon>
        <taxon>Spermatophyta</taxon>
        <taxon>Magnoliopsida</taxon>
        <taxon>Liliopsida</taxon>
        <taxon>Zingiberales</taxon>
        <taxon>Zingiberaceae</taxon>
        <taxon>Zingiber</taxon>
    </lineage>
</organism>
<keyword evidence="2" id="KW-0805">Transcription regulation</keyword>
<feature type="region of interest" description="Disordered" evidence="4">
    <location>
        <begin position="1"/>
        <end position="47"/>
    </location>
</feature>
<dbReference type="Proteomes" id="UP000734854">
    <property type="component" value="Unassembled WGS sequence"/>
</dbReference>
<keyword evidence="2" id="KW-0804">Transcription</keyword>
<sequence length="675" mass="77182">MHLNGANNIRVSSYTLTQPRMPGRKQSKTYKSQIQSDTDKSLETWQSSRRVESKLKSLTLCSRSWIWPAMIDEGSMAGTAKEEGGGSGLGFPICAERGTKEGRPMEETRENEKAKTEPKQTPLNNVSYLYRDRVLKEAQCLLTDYLHSARAISFSHADSIVSYAPFSLSALVSKIPFPPNTAANDFKRFLRRFFSYRPVNEYEFFFESIGLSPSSSSLAAKLGILYSEDPRIFSSICCVGKGEFPLQRLRMLLIQKRLSWKSKNLIFASKSIFVSFILIVTFVIAAVPKFPYWNNADPGGEIDRLFQYLNKVFLNFDLSDSVPENNLQIFLRVCRNIRVFYDLDSRKGTMGELMCKNLRNIFLELDDALIAQKLKFFIKLGMEASDAGHFILKHVDLFNIDFDNPTIVMPEYLKCIGLDEDEVKLLCRKYPYVMGKNKLGNLPATMKAMNLHKRFLGKILNGNHHYLLSGFVLAGSHDTALDSGFHQGLERLKCAKRGQFLDKKVEFLLSIGFGENKLTLRSIAALKGPNDQLQERFDCLLELGIEYSVLCGMVNAKPLILNQCKDTFHEKVNFLCKDAGYSLEYLEKFPAFLCFGLENRTKPRFKMLEWLKELGLLKKLLAPSTFLTHSERRFMTFLYSVHPAAPKQWLERYSCRRDKDANKNTLFVRVHKNQA</sequence>
<evidence type="ECO:0000256" key="2">
    <source>
        <dbReference type="ARBA" id="ARBA00022472"/>
    </source>
</evidence>
<dbReference type="GO" id="GO:0003676">
    <property type="term" value="F:nucleic acid binding"/>
    <property type="evidence" value="ECO:0007669"/>
    <property type="project" value="InterPro"/>
</dbReference>
<keyword evidence="5" id="KW-0472">Membrane</keyword>
<evidence type="ECO:0000256" key="3">
    <source>
        <dbReference type="ARBA" id="ARBA00022946"/>
    </source>
</evidence>
<evidence type="ECO:0000256" key="1">
    <source>
        <dbReference type="ARBA" id="ARBA00007692"/>
    </source>
</evidence>
<feature type="compositionally biased region" description="Basic and acidic residues" evidence="4">
    <location>
        <begin position="99"/>
        <end position="118"/>
    </location>
</feature>
<evidence type="ECO:0000313" key="7">
    <source>
        <dbReference type="Proteomes" id="UP000734854"/>
    </source>
</evidence>
<dbReference type="InterPro" id="IPR003690">
    <property type="entry name" value="MTERF"/>
</dbReference>